<feature type="transmembrane region" description="Helical" evidence="6">
    <location>
        <begin position="115"/>
        <end position="134"/>
    </location>
</feature>
<dbReference type="KEGG" id="lfa:LFA_2173"/>
<dbReference type="HOGENOM" id="CLU_079086_0_0_6"/>
<comment type="subcellular location">
    <subcellularLocation>
        <location evidence="1">Membrane</location>
        <topology evidence="1">Multi-pass membrane protein</topology>
    </subcellularLocation>
</comment>
<evidence type="ECO:0000256" key="6">
    <source>
        <dbReference type="SAM" id="Phobius"/>
    </source>
</evidence>
<gene>
    <name evidence="7" type="ORF">LFA_2173</name>
</gene>
<feature type="transmembrane region" description="Helical" evidence="6">
    <location>
        <begin position="39"/>
        <end position="58"/>
    </location>
</feature>
<dbReference type="EMBL" id="LN614827">
    <property type="protein sequence ID" value="CEG57554.1"/>
    <property type="molecule type" value="Genomic_DNA"/>
</dbReference>
<dbReference type="STRING" id="1212491.LFA_2173"/>
<protein>
    <submittedName>
        <fullName evidence="7">Putative inner membrane protein</fullName>
    </submittedName>
</protein>
<keyword evidence="5 6" id="KW-0472">Membrane</keyword>
<organism evidence="7 8">
    <name type="scientific">Legionella fallonii LLAP-10</name>
    <dbReference type="NCBI Taxonomy" id="1212491"/>
    <lineage>
        <taxon>Bacteria</taxon>
        <taxon>Pseudomonadati</taxon>
        <taxon>Pseudomonadota</taxon>
        <taxon>Gammaproteobacteria</taxon>
        <taxon>Legionellales</taxon>
        <taxon>Legionellaceae</taxon>
        <taxon>Legionella</taxon>
    </lineage>
</organism>
<reference evidence="8" key="1">
    <citation type="submission" date="2014-09" db="EMBL/GenBank/DDBJ databases">
        <authorList>
            <person name="Gomez-Valero L."/>
        </authorList>
    </citation>
    <scope>NUCLEOTIDE SEQUENCE [LARGE SCALE GENOMIC DNA]</scope>
    <source>
        <strain evidence="8">ATCC700992</strain>
    </source>
</reference>
<dbReference type="GO" id="GO:0016787">
    <property type="term" value="F:hydrolase activity"/>
    <property type="evidence" value="ECO:0007669"/>
    <property type="project" value="TreeGrafter"/>
</dbReference>
<evidence type="ECO:0000256" key="4">
    <source>
        <dbReference type="ARBA" id="ARBA00022989"/>
    </source>
</evidence>
<dbReference type="Proteomes" id="UP000032430">
    <property type="component" value="Chromosome I"/>
</dbReference>
<sequence length="210" mass="23558">MASVSFITYPLTTFLKPIPIICLIIGVLQKNLLPQAKMLMVSALIFSLLGDVVLTLPVSLSMKLGIGCFLLVHCCYIALFLKVFKYRSSHLAYYLLVTVFISFFVSLLLPRLDSLLIPVIIYLSVLMLMLFCAFQVKFQELAIGIGALFFALSDLALALSMFVYPQIDTRVFVMLSYYAAQLLLISGLIAIYKQGDHSLTDDEEMNLRFV</sequence>
<feature type="transmembrane region" description="Helical" evidence="6">
    <location>
        <begin position="171"/>
        <end position="192"/>
    </location>
</feature>
<name>A0A098G6G2_9GAMM</name>
<evidence type="ECO:0000256" key="2">
    <source>
        <dbReference type="ARBA" id="ARBA00007375"/>
    </source>
</evidence>
<keyword evidence="8" id="KW-1185">Reference proteome</keyword>
<dbReference type="AlphaFoldDB" id="A0A098G6G2"/>
<feature type="transmembrane region" description="Helical" evidence="6">
    <location>
        <begin position="141"/>
        <end position="165"/>
    </location>
</feature>
<feature type="transmembrane region" description="Helical" evidence="6">
    <location>
        <begin position="6"/>
        <end position="27"/>
    </location>
</feature>
<dbReference type="PANTHER" id="PTHR31885">
    <property type="entry name" value="GH04784P"/>
    <property type="match status" value="1"/>
</dbReference>
<dbReference type="PANTHER" id="PTHR31885:SF6">
    <property type="entry name" value="GH04784P"/>
    <property type="match status" value="1"/>
</dbReference>
<evidence type="ECO:0000256" key="3">
    <source>
        <dbReference type="ARBA" id="ARBA00022692"/>
    </source>
</evidence>
<feature type="transmembrane region" description="Helical" evidence="6">
    <location>
        <begin position="64"/>
        <end position="84"/>
    </location>
</feature>
<dbReference type="Pfam" id="PF07947">
    <property type="entry name" value="YhhN"/>
    <property type="match status" value="1"/>
</dbReference>
<feature type="transmembrane region" description="Helical" evidence="6">
    <location>
        <begin position="91"/>
        <end position="109"/>
    </location>
</feature>
<evidence type="ECO:0000313" key="7">
    <source>
        <dbReference type="EMBL" id="CEG57554.1"/>
    </source>
</evidence>
<evidence type="ECO:0000313" key="8">
    <source>
        <dbReference type="Proteomes" id="UP000032430"/>
    </source>
</evidence>
<proteinExistence type="inferred from homology"/>
<evidence type="ECO:0000256" key="5">
    <source>
        <dbReference type="ARBA" id="ARBA00023136"/>
    </source>
</evidence>
<accession>A0A098G6G2</accession>
<evidence type="ECO:0000256" key="1">
    <source>
        <dbReference type="ARBA" id="ARBA00004141"/>
    </source>
</evidence>
<dbReference type="GO" id="GO:0016020">
    <property type="term" value="C:membrane"/>
    <property type="evidence" value="ECO:0007669"/>
    <property type="project" value="UniProtKB-SubCell"/>
</dbReference>
<dbReference type="InterPro" id="IPR012506">
    <property type="entry name" value="TMEM86B-like"/>
</dbReference>
<keyword evidence="3 6" id="KW-0812">Transmembrane</keyword>
<keyword evidence="4 6" id="KW-1133">Transmembrane helix</keyword>
<comment type="similarity">
    <text evidence="2">Belongs to the TMEM86 family.</text>
</comment>